<keyword evidence="4" id="KW-1185">Reference proteome</keyword>
<dbReference type="EMBL" id="LT906465">
    <property type="protein sequence ID" value="SNV33453.1"/>
    <property type="molecule type" value="Genomic_DNA"/>
</dbReference>
<dbReference type="Gene3D" id="1.10.287.1490">
    <property type="match status" value="1"/>
</dbReference>
<sequence>MGKRRKNLQALEKTAENITSWVGSIPSLIVHTVFFVIAFMLPVFGILEFDQMLLILTTILSLEAIYLSIFIQLSVNRSQEHIEDLIDDVSEIQEDIEDIQVDIEEISDDIEDIQEDIEEINEDEDEDEDHSERARTVMLKSKVALNKTEINSLKNKIAEMQALILELQKEDDEIEDELGASEENY</sequence>
<accession>A0A239WHR1</accession>
<evidence type="ECO:0000313" key="3">
    <source>
        <dbReference type="EMBL" id="SNV33453.1"/>
    </source>
</evidence>
<keyword evidence="2" id="KW-0812">Transmembrane</keyword>
<gene>
    <name evidence="3" type="ORF">SAMEA4412677_00225</name>
</gene>
<feature type="coiled-coil region" evidence="1">
    <location>
        <begin position="75"/>
        <end position="184"/>
    </location>
</feature>
<dbReference type="Proteomes" id="UP000215196">
    <property type="component" value="Chromosome 1"/>
</dbReference>
<dbReference type="Pfam" id="PF06210">
    <property type="entry name" value="DUF1003"/>
    <property type="match status" value="1"/>
</dbReference>
<feature type="transmembrane region" description="Helical" evidence="2">
    <location>
        <begin position="53"/>
        <end position="71"/>
    </location>
</feature>
<name>A0A239WHR1_9FLAO</name>
<keyword evidence="1" id="KW-0175">Coiled coil</keyword>
<evidence type="ECO:0000313" key="4">
    <source>
        <dbReference type="Proteomes" id="UP000215196"/>
    </source>
</evidence>
<reference evidence="3 4" key="1">
    <citation type="submission" date="2017-06" db="EMBL/GenBank/DDBJ databases">
        <authorList>
            <consortium name="Pathogen Informatics"/>
        </authorList>
    </citation>
    <scope>NUCLEOTIDE SEQUENCE [LARGE SCALE GENOMIC DNA]</scope>
    <source>
        <strain evidence="3 4">NCTC13490</strain>
    </source>
</reference>
<dbReference type="RefSeq" id="WP_095069584.1">
    <property type="nucleotide sequence ID" value="NZ_LT906465.1"/>
</dbReference>
<evidence type="ECO:0000256" key="1">
    <source>
        <dbReference type="SAM" id="Coils"/>
    </source>
</evidence>
<organism evidence="3 4">
    <name type="scientific">Chryseobacterium taklimakanense</name>
    <dbReference type="NCBI Taxonomy" id="536441"/>
    <lineage>
        <taxon>Bacteria</taxon>
        <taxon>Pseudomonadati</taxon>
        <taxon>Bacteroidota</taxon>
        <taxon>Flavobacteriia</taxon>
        <taxon>Flavobacteriales</taxon>
        <taxon>Weeksellaceae</taxon>
        <taxon>Chryseobacterium group</taxon>
        <taxon>Chryseobacterium</taxon>
    </lineage>
</organism>
<proteinExistence type="predicted"/>
<dbReference type="InterPro" id="IPR010406">
    <property type="entry name" value="DUF1003"/>
</dbReference>
<evidence type="ECO:0000256" key="2">
    <source>
        <dbReference type="SAM" id="Phobius"/>
    </source>
</evidence>
<keyword evidence="2" id="KW-0472">Membrane</keyword>
<dbReference type="KEGG" id="ctak:4412677_00225"/>
<keyword evidence="2" id="KW-1133">Transmembrane helix</keyword>
<protein>
    <submittedName>
        <fullName evidence="3">Chromosome segregation protein</fullName>
    </submittedName>
</protein>
<dbReference type="AlphaFoldDB" id="A0A239WHR1"/>
<feature type="transmembrane region" description="Helical" evidence="2">
    <location>
        <begin position="21"/>
        <end position="47"/>
    </location>
</feature>